<protein>
    <submittedName>
        <fullName evidence="8">Methyl-accepting chemotaxis protein</fullName>
    </submittedName>
</protein>
<sequence length="566" mass="59810">MADSESRAPLVHIVAGLIVAVGGAGVVSYAGGALGMDVMVLLGVLGLLVAVVPSMHFNSAVAGPINHLREVLYTTRNDGDLARRAVVPPSSSVAPAATAYNELMASIQGIITRVLFNSNQLADAAEKLIAEARETASSSEQQSAAANAAATEVAAMAEGMTHAAQSAEETARIALAARENSARGAAIVHDAAAEIARIASSVEQSAQVVAALGERSSQISGIVKVIHDIADQTNLLALNAAIEAARAGEQGRGFAVVADEVRKLAERTTAATSEISSVIAAIQSETSHAISTIKAGSLQAANGAQLANQAAEALEQIKSGAQETLDKVSTIAQTMHGQSQETKTIVEHVSSIMSLADRNAQCSKNTLAEANQLDYLAMNLEEVGTIFKLGAAGDQALKVHERMPSVVQGMAKAMSKAFSDAIDRGQIKLDDLFDPNYVPIANTKPQKFHTKFDGFCDKLLPAIQEPVLDGNKEVAYAIGCDRRGYVPTHNNRFCQPLTGDEKKDFVGNRTKRVFGDPVGKRCGDHELPFLLQTYRRDTGEIMHDISAPVYVKGRHWGGVRIGYRTE</sequence>
<dbReference type="RefSeq" id="WP_052473226.1">
    <property type="nucleotide sequence ID" value="NZ_AP012547.1"/>
</dbReference>
<dbReference type="AlphaFoldDB" id="W0SCP3"/>
<dbReference type="PANTHER" id="PTHR32089:SF112">
    <property type="entry name" value="LYSOZYME-LIKE PROTEIN-RELATED"/>
    <property type="match status" value="1"/>
</dbReference>
<evidence type="ECO:0000256" key="5">
    <source>
        <dbReference type="SAM" id="Phobius"/>
    </source>
</evidence>
<gene>
    <name evidence="8" type="ORF">SUTH_00901</name>
</gene>
<comment type="subcellular location">
    <subcellularLocation>
        <location evidence="1">Membrane</location>
    </subcellularLocation>
</comment>
<dbReference type="KEGG" id="shd:SUTH_00901"/>
<organism evidence="8 9">
    <name type="scientific">Sulfuritalea hydrogenivorans sk43H</name>
    <dbReference type="NCBI Taxonomy" id="1223802"/>
    <lineage>
        <taxon>Bacteria</taxon>
        <taxon>Pseudomonadati</taxon>
        <taxon>Pseudomonadota</taxon>
        <taxon>Betaproteobacteria</taxon>
        <taxon>Nitrosomonadales</taxon>
        <taxon>Sterolibacteriaceae</taxon>
        <taxon>Sulfuritalea</taxon>
    </lineage>
</organism>
<dbReference type="EMBL" id="AP012547">
    <property type="protein sequence ID" value="BAO28707.1"/>
    <property type="molecule type" value="Genomic_DNA"/>
</dbReference>
<dbReference type="HOGENOM" id="CLU_000445_107_32_4"/>
<feature type="domain" description="Methyl-accepting transducer" evidence="6">
    <location>
        <begin position="117"/>
        <end position="353"/>
    </location>
</feature>
<keyword evidence="5" id="KW-0472">Membrane</keyword>
<evidence type="ECO:0000256" key="3">
    <source>
        <dbReference type="ARBA" id="ARBA00029447"/>
    </source>
</evidence>
<keyword evidence="9" id="KW-1185">Reference proteome</keyword>
<dbReference type="GO" id="GO:0007165">
    <property type="term" value="P:signal transduction"/>
    <property type="evidence" value="ECO:0007669"/>
    <property type="project" value="UniProtKB-KW"/>
</dbReference>
<dbReference type="SUPFAM" id="SSF58104">
    <property type="entry name" value="Methyl-accepting chemotaxis protein (MCP) signaling domain"/>
    <property type="match status" value="1"/>
</dbReference>
<evidence type="ECO:0000313" key="9">
    <source>
        <dbReference type="Proteomes" id="UP000031637"/>
    </source>
</evidence>
<dbReference type="InterPro" id="IPR003660">
    <property type="entry name" value="HAMP_dom"/>
</dbReference>
<dbReference type="GO" id="GO:0016020">
    <property type="term" value="C:membrane"/>
    <property type="evidence" value="ECO:0007669"/>
    <property type="project" value="UniProtKB-SubCell"/>
</dbReference>
<keyword evidence="5" id="KW-0812">Transmembrane</keyword>
<dbReference type="PROSITE" id="PS50885">
    <property type="entry name" value="HAMP"/>
    <property type="match status" value="1"/>
</dbReference>
<feature type="domain" description="HAMP" evidence="7">
    <location>
        <begin position="59"/>
        <end position="112"/>
    </location>
</feature>
<dbReference type="FunFam" id="1.10.287.950:FF:000001">
    <property type="entry name" value="Methyl-accepting chemotaxis sensory transducer"/>
    <property type="match status" value="1"/>
</dbReference>
<dbReference type="Proteomes" id="UP000031637">
    <property type="component" value="Chromosome"/>
</dbReference>
<evidence type="ECO:0000259" key="6">
    <source>
        <dbReference type="PROSITE" id="PS50111"/>
    </source>
</evidence>
<dbReference type="Pfam" id="PF00015">
    <property type="entry name" value="MCPsignal"/>
    <property type="match status" value="1"/>
</dbReference>
<keyword evidence="2 4" id="KW-0807">Transducer</keyword>
<evidence type="ECO:0000259" key="7">
    <source>
        <dbReference type="PROSITE" id="PS50885"/>
    </source>
</evidence>
<proteinExistence type="inferred from homology"/>
<dbReference type="Gene3D" id="1.10.287.950">
    <property type="entry name" value="Methyl-accepting chemotaxis protein"/>
    <property type="match status" value="1"/>
</dbReference>
<evidence type="ECO:0000256" key="4">
    <source>
        <dbReference type="PROSITE-ProRule" id="PRU00284"/>
    </source>
</evidence>
<accession>W0SCP3</accession>
<dbReference type="InterPro" id="IPR004089">
    <property type="entry name" value="MCPsignal_dom"/>
</dbReference>
<reference evidence="8 9" key="1">
    <citation type="journal article" date="2014" name="Syst. Appl. Microbiol.">
        <title>Complete genomes of freshwater sulfur oxidizers Sulfuricella denitrificans skB26 and Sulfuritalea hydrogenivorans sk43H: genetic insights into the sulfur oxidation pathway of betaproteobacteria.</title>
        <authorList>
            <person name="Watanabe T."/>
            <person name="Kojima H."/>
            <person name="Fukui M."/>
        </authorList>
    </citation>
    <scope>NUCLEOTIDE SEQUENCE [LARGE SCALE GENOMIC DNA]</scope>
    <source>
        <strain evidence="8">DSM22779</strain>
    </source>
</reference>
<dbReference type="SMART" id="SM00283">
    <property type="entry name" value="MA"/>
    <property type="match status" value="1"/>
</dbReference>
<keyword evidence="5" id="KW-1133">Transmembrane helix</keyword>
<evidence type="ECO:0000256" key="2">
    <source>
        <dbReference type="ARBA" id="ARBA00023224"/>
    </source>
</evidence>
<feature type="transmembrane region" description="Helical" evidence="5">
    <location>
        <begin position="38"/>
        <end position="57"/>
    </location>
</feature>
<feature type="transmembrane region" description="Helical" evidence="5">
    <location>
        <begin position="12"/>
        <end position="31"/>
    </location>
</feature>
<dbReference type="STRING" id="1223802.SUTH_00901"/>
<dbReference type="CDD" id="cd11386">
    <property type="entry name" value="MCP_signal"/>
    <property type="match status" value="1"/>
</dbReference>
<name>W0SCP3_9PROT</name>
<comment type="similarity">
    <text evidence="3">Belongs to the methyl-accepting chemotaxis (MCP) protein family.</text>
</comment>
<dbReference type="PROSITE" id="PS50111">
    <property type="entry name" value="CHEMOTAXIS_TRANSDUC_2"/>
    <property type="match status" value="1"/>
</dbReference>
<evidence type="ECO:0000313" key="8">
    <source>
        <dbReference type="EMBL" id="BAO28707.1"/>
    </source>
</evidence>
<dbReference type="PANTHER" id="PTHR32089">
    <property type="entry name" value="METHYL-ACCEPTING CHEMOTAXIS PROTEIN MCPB"/>
    <property type="match status" value="1"/>
</dbReference>
<dbReference type="GO" id="GO:0006935">
    <property type="term" value="P:chemotaxis"/>
    <property type="evidence" value="ECO:0007669"/>
    <property type="project" value="UniProtKB-ARBA"/>
</dbReference>
<evidence type="ECO:0000256" key="1">
    <source>
        <dbReference type="ARBA" id="ARBA00004370"/>
    </source>
</evidence>